<dbReference type="VEuPathDB" id="TriTrypDB:TEOVI_000204000"/>
<organism evidence="1 2">
    <name type="scientific">Trypanosoma equiperdum</name>
    <dbReference type="NCBI Taxonomy" id="5694"/>
    <lineage>
        <taxon>Eukaryota</taxon>
        <taxon>Discoba</taxon>
        <taxon>Euglenozoa</taxon>
        <taxon>Kinetoplastea</taxon>
        <taxon>Metakinetoplastina</taxon>
        <taxon>Trypanosomatida</taxon>
        <taxon>Trypanosomatidae</taxon>
        <taxon>Trypanosoma</taxon>
    </lineage>
</organism>
<protein>
    <submittedName>
        <fullName evidence="1">Uncharacterized protein</fullName>
    </submittedName>
</protein>
<keyword evidence="2" id="KW-1185">Reference proteome</keyword>
<accession>A0A1G4IDY8</accession>
<sequence>MVGARFFFLNLPTSLSSASSLNRNKITSNRLPTDPSTPQWRDGYKLRKAVDDSSTQSTHRLPIYFCNAQRRVSSHSGRKTLLLATICIYDVGALDSFPIVLLVPLLNFIKSGLNEVDGSADCVDFSEYQCLTAPFPTTFRISLCPRLRFGGQFFFFCTHSRGDKNSRSILSHQRLAKFVPLFHTWYNEQDIS</sequence>
<evidence type="ECO:0000313" key="1">
    <source>
        <dbReference type="EMBL" id="SCU70467.1"/>
    </source>
</evidence>
<dbReference type="RefSeq" id="XP_067081272.1">
    <property type="nucleotide sequence ID" value="XM_067225171.1"/>
</dbReference>
<dbReference type="Proteomes" id="UP000195570">
    <property type="component" value="Unassembled WGS sequence"/>
</dbReference>
<dbReference type="AlphaFoldDB" id="A0A1G4IDY8"/>
<evidence type="ECO:0000313" key="2">
    <source>
        <dbReference type="Proteomes" id="UP000195570"/>
    </source>
</evidence>
<proteinExistence type="predicted"/>
<name>A0A1G4IDY8_TRYEQ</name>
<reference evidence="1" key="1">
    <citation type="submission" date="2016-09" db="EMBL/GenBank/DDBJ databases">
        <authorList>
            <person name="Hebert L."/>
            <person name="Moumen B."/>
        </authorList>
    </citation>
    <scope>NUCLEOTIDE SEQUENCE [LARGE SCALE GENOMIC DNA]</scope>
    <source>
        <strain evidence="1">OVI</strain>
    </source>
</reference>
<comment type="caution">
    <text evidence="1">The sequence shown here is derived from an EMBL/GenBank/DDBJ whole genome shotgun (WGS) entry which is preliminary data.</text>
</comment>
<gene>
    <name evidence="1" type="ORF">TEOVI_000204000</name>
</gene>
<dbReference type="EMBL" id="CZPT02001459">
    <property type="protein sequence ID" value="SCU70467.1"/>
    <property type="molecule type" value="Genomic_DNA"/>
</dbReference>
<dbReference type="GeneID" id="92375980"/>